<dbReference type="SUPFAM" id="SSF56655">
    <property type="entry name" value="Carbohydrate phosphatase"/>
    <property type="match status" value="1"/>
</dbReference>
<protein>
    <recommendedName>
        <fullName evidence="8">Inositol-1-monophosphatase</fullName>
        <ecNumber evidence="8">3.1.3.25</ecNumber>
    </recommendedName>
</protein>
<feature type="binding site" evidence="7">
    <location>
        <position position="102"/>
    </location>
    <ligand>
        <name>Mg(2+)</name>
        <dbReference type="ChEBI" id="CHEBI:18420"/>
        <label>1</label>
        <note>catalytic</note>
    </ligand>
</feature>
<sequence>MAANGHAEDYDELLDFAYSLAEQATALILKRSSERWVKTSVAEAKKNTIDLVTETDQEVEELIKREVSERYAEHKFIGEETYEKEGTCTLTEEYTWIVDPIDGTMNFVHGNPFVACSIGVLHRKRPIVGVIAQPFLGRIFSARLGGGAFMNRTTPLPLTGGIPQPLDKLSDCIFSAEWGSDRSAKVLKARSESFVKLAGDPTKGSEGGKMCHALRTTGSSACSIVMVAAGEIDIYWDAGCYAWDVAAGAVIVPEAGGFFSGGKDGFRGNISLGDAVMSRRYVFVRGVQPSQDEEPRQIQERLVEELYDTVTEWTTSDM</sequence>
<dbReference type="FunFam" id="3.30.540.10:FF:000013">
    <property type="entry name" value="Inositol-1-monophosphatase"/>
    <property type="match status" value="1"/>
</dbReference>
<evidence type="ECO:0000256" key="4">
    <source>
        <dbReference type="ARBA" id="ARBA00022723"/>
    </source>
</evidence>
<dbReference type="Gene3D" id="3.30.540.10">
    <property type="entry name" value="Fructose-1,6-Bisphosphatase, subunit A, domain 1"/>
    <property type="match status" value="1"/>
</dbReference>
<organism evidence="9 10">
    <name type="scientific">Papiliotrema laurentii</name>
    <name type="common">Cryptococcus laurentii</name>
    <dbReference type="NCBI Taxonomy" id="5418"/>
    <lineage>
        <taxon>Eukaryota</taxon>
        <taxon>Fungi</taxon>
        <taxon>Dikarya</taxon>
        <taxon>Basidiomycota</taxon>
        <taxon>Agaricomycotina</taxon>
        <taxon>Tremellomycetes</taxon>
        <taxon>Tremellales</taxon>
        <taxon>Rhynchogastremaceae</taxon>
        <taxon>Papiliotrema</taxon>
    </lineage>
</organism>
<accession>A0AAD9FPS1</accession>
<evidence type="ECO:0000256" key="6">
    <source>
        <dbReference type="ARBA" id="ARBA00022842"/>
    </source>
</evidence>
<feature type="binding site" evidence="7">
    <location>
        <position position="101"/>
    </location>
    <ligand>
        <name>Mg(2+)</name>
        <dbReference type="ChEBI" id="CHEBI:18420"/>
        <label>1</label>
        <note>catalytic</note>
    </ligand>
</feature>
<feature type="binding site" evidence="7">
    <location>
        <position position="79"/>
    </location>
    <ligand>
        <name>Mg(2+)</name>
        <dbReference type="ChEBI" id="CHEBI:18420"/>
        <label>1</label>
        <note>catalytic</note>
    </ligand>
</feature>
<dbReference type="CDD" id="cd01639">
    <property type="entry name" value="IMPase"/>
    <property type="match status" value="1"/>
</dbReference>
<dbReference type="GO" id="GO:0046872">
    <property type="term" value="F:metal ion binding"/>
    <property type="evidence" value="ECO:0007669"/>
    <property type="project" value="UniProtKB-KW"/>
</dbReference>
<reference evidence="9" key="1">
    <citation type="submission" date="2023-02" db="EMBL/GenBank/DDBJ databases">
        <title>Identification and recombinant expression of a fungal hydrolase from Papiliotrema laurentii that hydrolyzes apple cutin and clears colloidal polyester polyurethane.</title>
        <authorList>
            <consortium name="DOE Joint Genome Institute"/>
            <person name="Roman V.A."/>
            <person name="Bojanowski C."/>
            <person name="Crable B.R."/>
            <person name="Wagner D.N."/>
            <person name="Hung C.S."/>
            <person name="Nadeau L.J."/>
            <person name="Schratz L."/>
            <person name="Haridas S."/>
            <person name="Pangilinan J."/>
            <person name="Lipzen A."/>
            <person name="Na H."/>
            <person name="Yan M."/>
            <person name="Ng V."/>
            <person name="Grigoriev I.V."/>
            <person name="Spatafora J.W."/>
            <person name="Barlow D."/>
            <person name="Biffinger J."/>
            <person name="Kelley-Loughnane N."/>
            <person name="Varaljay V.A."/>
            <person name="Crookes-Goodson W.J."/>
        </authorList>
    </citation>
    <scope>NUCLEOTIDE SEQUENCE</scope>
    <source>
        <strain evidence="9">5307AH</strain>
    </source>
</reference>
<comment type="cofactor">
    <cofactor evidence="2 7 8">
        <name>Mg(2+)</name>
        <dbReference type="ChEBI" id="CHEBI:18420"/>
    </cofactor>
</comment>
<keyword evidence="10" id="KW-1185">Reference proteome</keyword>
<dbReference type="PROSITE" id="PS00629">
    <property type="entry name" value="IMP_1"/>
    <property type="match status" value="1"/>
</dbReference>
<dbReference type="InterPro" id="IPR020550">
    <property type="entry name" value="Inositol_monophosphatase_CS"/>
</dbReference>
<keyword evidence="4 7" id="KW-0479">Metal-binding</keyword>
<evidence type="ECO:0000256" key="5">
    <source>
        <dbReference type="ARBA" id="ARBA00022801"/>
    </source>
</evidence>
<dbReference type="GO" id="GO:0006020">
    <property type="term" value="P:inositol metabolic process"/>
    <property type="evidence" value="ECO:0007669"/>
    <property type="project" value="TreeGrafter"/>
</dbReference>
<dbReference type="InterPro" id="IPR033942">
    <property type="entry name" value="IMPase"/>
</dbReference>
<evidence type="ECO:0000313" key="10">
    <source>
        <dbReference type="Proteomes" id="UP001182556"/>
    </source>
</evidence>
<dbReference type="PANTHER" id="PTHR20854">
    <property type="entry name" value="INOSITOL MONOPHOSPHATASE"/>
    <property type="match status" value="1"/>
</dbReference>
<comment type="caution">
    <text evidence="9">The sequence shown here is derived from an EMBL/GenBank/DDBJ whole genome shotgun (WGS) entry which is preliminary data.</text>
</comment>
<evidence type="ECO:0000256" key="8">
    <source>
        <dbReference type="RuleBase" id="RU364068"/>
    </source>
</evidence>
<dbReference type="GO" id="GO:0046854">
    <property type="term" value="P:phosphatidylinositol phosphate biosynthetic process"/>
    <property type="evidence" value="ECO:0007669"/>
    <property type="project" value="InterPro"/>
</dbReference>
<dbReference type="AlphaFoldDB" id="A0AAD9FPS1"/>
<comment type="pathway">
    <text evidence="8">Polyol metabolism; myo-inositol biosynthesis; myo-inositol from D-glucose 6-phosphate: step 2/2.</text>
</comment>
<feature type="binding site" evidence="7">
    <location>
        <position position="99"/>
    </location>
    <ligand>
        <name>Mg(2+)</name>
        <dbReference type="ChEBI" id="CHEBI:18420"/>
        <label>1</label>
        <note>catalytic</note>
    </ligand>
</feature>
<keyword evidence="6 7" id="KW-0460">Magnesium</keyword>
<dbReference type="Pfam" id="PF00459">
    <property type="entry name" value="Inositol_P"/>
    <property type="match status" value="1"/>
</dbReference>
<evidence type="ECO:0000256" key="1">
    <source>
        <dbReference type="ARBA" id="ARBA00001033"/>
    </source>
</evidence>
<dbReference type="GO" id="GO:0008934">
    <property type="term" value="F:inositol monophosphate 1-phosphatase activity"/>
    <property type="evidence" value="ECO:0007669"/>
    <property type="project" value="InterPro"/>
</dbReference>
<comment type="catalytic activity">
    <reaction evidence="1 8">
        <text>a myo-inositol phosphate + H2O = myo-inositol + phosphate</text>
        <dbReference type="Rhea" id="RHEA:24056"/>
        <dbReference type="ChEBI" id="CHEBI:15377"/>
        <dbReference type="ChEBI" id="CHEBI:17268"/>
        <dbReference type="ChEBI" id="CHEBI:43474"/>
        <dbReference type="ChEBI" id="CHEBI:84139"/>
        <dbReference type="EC" id="3.1.3.25"/>
    </reaction>
</comment>
<evidence type="ECO:0000256" key="7">
    <source>
        <dbReference type="PIRSR" id="PIRSR600760-2"/>
    </source>
</evidence>
<dbReference type="PANTHER" id="PTHR20854:SF4">
    <property type="entry name" value="INOSITOL-1-MONOPHOSPHATASE-RELATED"/>
    <property type="match status" value="1"/>
</dbReference>
<dbReference type="PROSITE" id="PS00630">
    <property type="entry name" value="IMP_2"/>
    <property type="match status" value="1"/>
</dbReference>
<keyword evidence="5 8" id="KW-0378">Hydrolase</keyword>
<feature type="binding site" evidence="7">
    <location>
        <position position="244"/>
    </location>
    <ligand>
        <name>Mg(2+)</name>
        <dbReference type="ChEBI" id="CHEBI:18420"/>
        <label>1</label>
        <note>catalytic</note>
    </ligand>
</feature>
<evidence type="ECO:0000256" key="3">
    <source>
        <dbReference type="ARBA" id="ARBA00009759"/>
    </source>
</evidence>
<dbReference type="Gene3D" id="3.40.190.80">
    <property type="match status" value="1"/>
</dbReference>
<dbReference type="EMBL" id="JAODAN010000005">
    <property type="protein sequence ID" value="KAK1924161.1"/>
    <property type="molecule type" value="Genomic_DNA"/>
</dbReference>
<evidence type="ECO:0000313" key="9">
    <source>
        <dbReference type="EMBL" id="KAK1924161.1"/>
    </source>
</evidence>
<dbReference type="InterPro" id="IPR020583">
    <property type="entry name" value="Inositol_monoP_metal-BS"/>
</dbReference>
<dbReference type="Proteomes" id="UP001182556">
    <property type="component" value="Unassembled WGS sequence"/>
</dbReference>
<dbReference type="GO" id="GO:0007165">
    <property type="term" value="P:signal transduction"/>
    <property type="evidence" value="ECO:0007669"/>
    <property type="project" value="TreeGrafter"/>
</dbReference>
<dbReference type="PRINTS" id="PR00377">
    <property type="entry name" value="IMPHPHTASES"/>
</dbReference>
<dbReference type="InterPro" id="IPR000760">
    <property type="entry name" value="Inositol_monophosphatase-like"/>
</dbReference>
<proteinExistence type="inferred from homology"/>
<name>A0AAD9FPS1_PAPLA</name>
<gene>
    <name evidence="9" type="ORF">DB88DRAFT_526794</name>
</gene>
<dbReference type="EC" id="3.1.3.25" evidence="8"/>
<comment type="similarity">
    <text evidence="3 8">Belongs to the inositol monophosphatase superfamily.</text>
</comment>
<evidence type="ECO:0000256" key="2">
    <source>
        <dbReference type="ARBA" id="ARBA00001946"/>
    </source>
</evidence>